<gene>
    <name evidence="5" type="ORF">ACFSUQ_01220</name>
</gene>
<comment type="caution">
    <text evidence="5">The sequence shown here is derived from an EMBL/GenBank/DDBJ whole genome shotgun (WGS) entry which is preliminary data.</text>
</comment>
<evidence type="ECO:0000256" key="3">
    <source>
        <dbReference type="ARBA" id="ARBA00022840"/>
    </source>
</evidence>
<accession>A0ABW5RHB7</accession>
<dbReference type="EMBL" id="JBHUNF010000001">
    <property type="protein sequence ID" value="MFD2673929.1"/>
    <property type="molecule type" value="Genomic_DNA"/>
</dbReference>
<dbReference type="GO" id="GO:0005524">
    <property type="term" value="F:ATP binding"/>
    <property type="evidence" value="ECO:0007669"/>
    <property type="project" value="UniProtKB-KW"/>
</dbReference>
<dbReference type="InterPro" id="IPR003593">
    <property type="entry name" value="AAA+_ATPase"/>
</dbReference>
<evidence type="ECO:0000259" key="4">
    <source>
        <dbReference type="PROSITE" id="PS50893"/>
    </source>
</evidence>
<evidence type="ECO:0000313" key="5">
    <source>
        <dbReference type="EMBL" id="MFD2673929.1"/>
    </source>
</evidence>
<reference evidence="6" key="1">
    <citation type="journal article" date="2019" name="Int. J. Syst. Evol. Microbiol.">
        <title>The Global Catalogue of Microorganisms (GCM) 10K type strain sequencing project: providing services to taxonomists for standard genome sequencing and annotation.</title>
        <authorList>
            <consortium name="The Broad Institute Genomics Platform"/>
            <consortium name="The Broad Institute Genome Sequencing Center for Infectious Disease"/>
            <person name="Wu L."/>
            <person name="Ma J."/>
        </authorList>
    </citation>
    <scope>NUCLEOTIDE SEQUENCE [LARGE SCALE GENOMIC DNA]</scope>
    <source>
        <strain evidence="6">TISTR 1511</strain>
    </source>
</reference>
<feature type="domain" description="ABC transporter" evidence="4">
    <location>
        <begin position="5"/>
        <end position="245"/>
    </location>
</feature>
<keyword evidence="3 5" id="KW-0067">ATP-binding</keyword>
<proteinExistence type="predicted"/>
<dbReference type="InterPro" id="IPR003439">
    <property type="entry name" value="ABC_transporter-like_ATP-bd"/>
</dbReference>
<dbReference type="InterPro" id="IPR027417">
    <property type="entry name" value="P-loop_NTPase"/>
</dbReference>
<evidence type="ECO:0000256" key="2">
    <source>
        <dbReference type="ARBA" id="ARBA00022741"/>
    </source>
</evidence>
<dbReference type="PANTHER" id="PTHR42734">
    <property type="entry name" value="METAL TRANSPORT SYSTEM ATP-BINDING PROTEIN TM_0124-RELATED"/>
    <property type="match status" value="1"/>
</dbReference>
<keyword evidence="6" id="KW-1185">Reference proteome</keyword>
<sequence>MTEVLSFSGTSVVRNGRAILDDVNWSVSDADRWVILGPNGAGKSTLLALASAYLHPTSGEVEVLGEAIGTCDVNELRPRIGVASSEMAARLPNTETVRDAVLTAVYGVTGRWTEEYDEIDYAQVDEVLEQWQLSELADRTFGTLSDGERKRVLIARSVMSDPELLLLDEPSAALDLGSRERLLASLTEYAQSDFAPAIVMVTHHVEEIPAGITHAMLMREGKIMAAGPIRDTLTSANLEATFGLPLEVQEQYGRFTARALA</sequence>
<name>A0ABW5RHB7_9MICO</name>
<organism evidence="5 6">
    <name type="scientific">Gulosibacter bifidus</name>
    <dbReference type="NCBI Taxonomy" id="272239"/>
    <lineage>
        <taxon>Bacteria</taxon>
        <taxon>Bacillati</taxon>
        <taxon>Actinomycetota</taxon>
        <taxon>Actinomycetes</taxon>
        <taxon>Micrococcales</taxon>
        <taxon>Microbacteriaceae</taxon>
        <taxon>Gulosibacter</taxon>
    </lineage>
</organism>
<keyword evidence="1" id="KW-0813">Transport</keyword>
<dbReference type="SUPFAM" id="SSF52540">
    <property type="entry name" value="P-loop containing nucleoside triphosphate hydrolases"/>
    <property type="match status" value="1"/>
</dbReference>
<dbReference type="Gene3D" id="3.40.50.300">
    <property type="entry name" value="P-loop containing nucleotide triphosphate hydrolases"/>
    <property type="match status" value="1"/>
</dbReference>
<keyword evidence="2" id="KW-0547">Nucleotide-binding</keyword>
<dbReference type="Proteomes" id="UP001597453">
    <property type="component" value="Unassembled WGS sequence"/>
</dbReference>
<dbReference type="SMART" id="SM00382">
    <property type="entry name" value="AAA"/>
    <property type="match status" value="1"/>
</dbReference>
<evidence type="ECO:0000256" key="1">
    <source>
        <dbReference type="ARBA" id="ARBA00022448"/>
    </source>
</evidence>
<protein>
    <submittedName>
        <fullName evidence="5">ABC transporter ATP-binding protein</fullName>
    </submittedName>
</protein>
<dbReference type="PROSITE" id="PS50893">
    <property type="entry name" value="ABC_TRANSPORTER_2"/>
    <property type="match status" value="1"/>
</dbReference>
<evidence type="ECO:0000313" key="6">
    <source>
        <dbReference type="Proteomes" id="UP001597453"/>
    </source>
</evidence>
<dbReference type="Pfam" id="PF00005">
    <property type="entry name" value="ABC_tran"/>
    <property type="match status" value="1"/>
</dbReference>
<dbReference type="RefSeq" id="WP_066054991.1">
    <property type="nucleotide sequence ID" value="NZ_JBHUNF010000001.1"/>
</dbReference>
<dbReference type="InterPro" id="IPR050153">
    <property type="entry name" value="Metal_Ion_Import_ABC"/>
</dbReference>